<dbReference type="PANTHER" id="PTHR40469">
    <property type="entry name" value="SECRETED GLYCOSYL HYDROLASE"/>
    <property type="match status" value="1"/>
</dbReference>
<dbReference type="InterPro" id="IPR029010">
    <property type="entry name" value="ThuA-like"/>
</dbReference>
<evidence type="ECO:0000313" key="2">
    <source>
        <dbReference type="EMBL" id="SDZ75226.1"/>
    </source>
</evidence>
<name>A0A1H3VKC1_9RHOB</name>
<gene>
    <name evidence="2" type="ORF">SAMN05444370_101168</name>
</gene>
<dbReference type="Pfam" id="PF06283">
    <property type="entry name" value="ThuA"/>
    <property type="match status" value="1"/>
</dbReference>
<organism evidence="2 3">
    <name type="scientific">Rubrimonas cliftonensis</name>
    <dbReference type="NCBI Taxonomy" id="89524"/>
    <lineage>
        <taxon>Bacteria</taxon>
        <taxon>Pseudomonadati</taxon>
        <taxon>Pseudomonadota</taxon>
        <taxon>Alphaproteobacteria</taxon>
        <taxon>Rhodobacterales</taxon>
        <taxon>Paracoccaceae</taxon>
        <taxon>Rubrimonas</taxon>
    </lineage>
</organism>
<accession>A0A1H3VKC1</accession>
<dbReference type="STRING" id="89524.SAMN05444370_101168"/>
<dbReference type="EMBL" id="FNQM01000001">
    <property type="protein sequence ID" value="SDZ75226.1"/>
    <property type="molecule type" value="Genomic_DNA"/>
</dbReference>
<dbReference type="RefSeq" id="WP_093247586.1">
    <property type="nucleotide sequence ID" value="NZ_FNQM01000001.1"/>
</dbReference>
<dbReference type="AlphaFoldDB" id="A0A1H3VKC1"/>
<reference evidence="2 3" key="1">
    <citation type="submission" date="2016-10" db="EMBL/GenBank/DDBJ databases">
        <authorList>
            <person name="de Groot N.N."/>
        </authorList>
    </citation>
    <scope>NUCLEOTIDE SEQUENCE [LARGE SCALE GENOMIC DNA]</scope>
    <source>
        <strain evidence="2 3">DSM 15345</strain>
    </source>
</reference>
<dbReference type="Gene3D" id="3.40.50.880">
    <property type="match status" value="1"/>
</dbReference>
<sequence>MKAMLFVGGWEGHRPEAFRAWAEGLLAPEGFEVVSHDSLAPLEDAEAMADVDLIVPIWSSARSAHRPEFGNMTKPQEDGLLAAVARGCGLAGWHGHMGDAFRDRPTYHFLIGGQFVAHPPGWPDNPVPSDDFVDYDVTVTRPDHPIMAGIDSFRLHSEQYYMLVDPSNDVLATTTFSGEHLWWIEGARIPVVWTRVWDRGRVFYCSVGHTVEDLETPQVREIIRRGARWAARAL</sequence>
<dbReference type="InterPro" id="IPR029062">
    <property type="entry name" value="Class_I_gatase-like"/>
</dbReference>
<keyword evidence="3" id="KW-1185">Reference proteome</keyword>
<feature type="domain" description="ThuA-like" evidence="1">
    <location>
        <begin position="3"/>
        <end position="230"/>
    </location>
</feature>
<evidence type="ECO:0000313" key="3">
    <source>
        <dbReference type="Proteomes" id="UP000198703"/>
    </source>
</evidence>
<dbReference type="PANTHER" id="PTHR40469:SF2">
    <property type="entry name" value="GALACTOSE-BINDING DOMAIN-LIKE SUPERFAMILY PROTEIN"/>
    <property type="match status" value="1"/>
</dbReference>
<dbReference type="SUPFAM" id="SSF52317">
    <property type="entry name" value="Class I glutamine amidotransferase-like"/>
    <property type="match status" value="1"/>
</dbReference>
<protein>
    <recommendedName>
        <fullName evidence="1">ThuA-like domain-containing protein</fullName>
    </recommendedName>
</protein>
<dbReference type="OrthoDB" id="9785923at2"/>
<evidence type="ECO:0000259" key="1">
    <source>
        <dbReference type="Pfam" id="PF06283"/>
    </source>
</evidence>
<dbReference type="Proteomes" id="UP000198703">
    <property type="component" value="Unassembled WGS sequence"/>
</dbReference>
<proteinExistence type="predicted"/>